<dbReference type="SMART" id="SM00829">
    <property type="entry name" value="PKS_ER"/>
    <property type="match status" value="1"/>
</dbReference>
<evidence type="ECO:0000313" key="2">
    <source>
        <dbReference type="EMBL" id="KAA9111445.1"/>
    </source>
</evidence>
<keyword evidence="3" id="KW-1185">Reference proteome</keyword>
<reference evidence="3" key="1">
    <citation type="submission" date="2019-09" db="EMBL/GenBank/DDBJ databases">
        <title>Mumia zhuanghuii sp. nov. isolated from the intestinal contents of plateau pika (Ochotona curzoniae) in the Qinghai-Tibet plateau of China.</title>
        <authorList>
            <person name="Tian Z."/>
        </authorList>
    </citation>
    <scope>NUCLEOTIDE SEQUENCE [LARGE SCALE GENOMIC DNA]</scope>
    <source>
        <strain evidence="3">JCM 30598</strain>
    </source>
</reference>
<feature type="domain" description="Enoyl reductase (ER)" evidence="1">
    <location>
        <begin position="9"/>
        <end position="304"/>
    </location>
</feature>
<sequence length="307" mass="30834">MSRFVQQSEIADPFVLEVIDRPEPHAAPGQVRVRVRAAGLNPVDWKIASHPEVAAHFGVTAPAGFGNDYAGEIDEVGAGVEGFAVGDRVFGGARGRAIAEHVVVTIGSDTLAHTPAGVSDEVAGSLTIAARTADAALRVAAVAEGDTVLVGGAAGGVGVIVVQLAVAKGATVIATASEGNHDFLRGLGAIPTTYGDGLAERLRSLAPSGVDAAIDLHGVEAVHAALESGVDPRRIATIAAGPHPPGGAVPTGGQDAAPDALDRIAQAIADGALALPIQATFPIERVSEAVELQRGGHVRGKIVVTVP</sequence>
<dbReference type="AlphaFoldDB" id="A0A5J5J8V3"/>
<dbReference type="CDD" id="cd05289">
    <property type="entry name" value="MDR_like_2"/>
    <property type="match status" value="1"/>
</dbReference>
<dbReference type="Pfam" id="PF13602">
    <property type="entry name" value="ADH_zinc_N_2"/>
    <property type="match status" value="1"/>
</dbReference>
<dbReference type="Gene3D" id="3.90.180.10">
    <property type="entry name" value="Medium-chain alcohol dehydrogenases, catalytic domain"/>
    <property type="match status" value="1"/>
</dbReference>
<dbReference type="EMBL" id="VYSA01000001">
    <property type="protein sequence ID" value="KAA9111445.1"/>
    <property type="molecule type" value="Genomic_DNA"/>
</dbReference>
<evidence type="ECO:0000259" key="1">
    <source>
        <dbReference type="SMART" id="SM00829"/>
    </source>
</evidence>
<dbReference type="PANTHER" id="PTHR43482:SF1">
    <property type="entry name" value="PROTEIN AST1-RELATED"/>
    <property type="match status" value="1"/>
</dbReference>
<dbReference type="OrthoDB" id="3727682at2"/>
<proteinExistence type="predicted"/>
<dbReference type="InterPro" id="IPR020843">
    <property type="entry name" value="ER"/>
</dbReference>
<dbReference type="PANTHER" id="PTHR43482">
    <property type="entry name" value="PROTEIN AST1-RELATED"/>
    <property type="match status" value="1"/>
</dbReference>
<dbReference type="Gene3D" id="3.40.50.720">
    <property type="entry name" value="NAD(P)-binding Rossmann-like Domain"/>
    <property type="match status" value="1"/>
</dbReference>
<dbReference type="Pfam" id="PF08240">
    <property type="entry name" value="ADH_N"/>
    <property type="match status" value="1"/>
</dbReference>
<dbReference type="InterPro" id="IPR036291">
    <property type="entry name" value="NAD(P)-bd_dom_sf"/>
</dbReference>
<gene>
    <name evidence="2" type="ORF">F6B43_07705</name>
</gene>
<name>A0A5J5J8V3_9MICO</name>
<protein>
    <submittedName>
        <fullName evidence="2">NADP-dependent oxidoreductase</fullName>
    </submittedName>
</protein>
<dbReference type="GO" id="GO:0016491">
    <property type="term" value="F:oxidoreductase activity"/>
    <property type="evidence" value="ECO:0007669"/>
    <property type="project" value="InterPro"/>
</dbReference>
<evidence type="ECO:0000313" key="3">
    <source>
        <dbReference type="Proteomes" id="UP000325827"/>
    </source>
</evidence>
<dbReference type="InterPro" id="IPR052585">
    <property type="entry name" value="Lipid_raft_assoc_Zn_ADH"/>
</dbReference>
<dbReference type="RefSeq" id="WP_150448214.1">
    <property type="nucleotide sequence ID" value="NZ_VYSA01000001.1"/>
</dbReference>
<organism evidence="2 3">
    <name type="scientific">Microbacterium rhizomatis</name>
    <dbReference type="NCBI Taxonomy" id="1631477"/>
    <lineage>
        <taxon>Bacteria</taxon>
        <taxon>Bacillati</taxon>
        <taxon>Actinomycetota</taxon>
        <taxon>Actinomycetes</taxon>
        <taxon>Micrococcales</taxon>
        <taxon>Microbacteriaceae</taxon>
        <taxon>Microbacterium</taxon>
    </lineage>
</organism>
<dbReference type="SUPFAM" id="SSF50129">
    <property type="entry name" value="GroES-like"/>
    <property type="match status" value="1"/>
</dbReference>
<dbReference type="Proteomes" id="UP000325827">
    <property type="component" value="Unassembled WGS sequence"/>
</dbReference>
<dbReference type="InterPro" id="IPR011032">
    <property type="entry name" value="GroES-like_sf"/>
</dbReference>
<dbReference type="SUPFAM" id="SSF51735">
    <property type="entry name" value="NAD(P)-binding Rossmann-fold domains"/>
    <property type="match status" value="1"/>
</dbReference>
<accession>A0A5J5J8V3</accession>
<dbReference type="InterPro" id="IPR013154">
    <property type="entry name" value="ADH-like_N"/>
</dbReference>
<comment type="caution">
    <text evidence="2">The sequence shown here is derived from an EMBL/GenBank/DDBJ whole genome shotgun (WGS) entry which is preliminary data.</text>
</comment>